<dbReference type="InterPro" id="IPR051544">
    <property type="entry name" value="TPS_OM_transporter"/>
</dbReference>
<dbReference type="GO" id="GO:0046819">
    <property type="term" value="P:protein secretion by the type V secretion system"/>
    <property type="evidence" value="ECO:0007669"/>
    <property type="project" value="TreeGrafter"/>
</dbReference>
<evidence type="ECO:0000259" key="1">
    <source>
        <dbReference type="Pfam" id="PF03865"/>
    </source>
</evidence>
<comment type="caution">
    <text evidence="2">The sequence shown here is derived from an EMBL/GenBank/DDBJ whole genome shotgun (WGS) entry which is preliminary data.</text>
</comment>
<evidence type="ECO:0000313" key="2">
    <source>
        <dbReference type="EMBL" id="RDU69171.1"/>
    </source>
</evidence>
<evidence type="ECO:0000313" key="3">
    <source>
        <dbReference type="Proteomes" id="UP000256424"/>
    </source>
</evidence>
<dbReference type="Proteomes" id="UP000256424">
    <property type="component" value="Unassembled WGS sequence"/>
</dbReference>
<sequence length="168" mass="19106">MPTPALDGFNYIVPIINLYAYIPFNVGKFVGIYTSSIKTQVAQNRLYANEQILIGGRYAVRGFQGINLAGQFGVIWRNDISVYFPLFEKGKWQLTIAPSLGLDAGYIRDLLRNASSNLPYSGVFLSGGGIGMQCFVRYINIQTWWYFPLYSPHRFNTQSFFFSLALNW</sequence>
<dbReference type="InterPro" id="IPR005565">
    <property type="entry name" value="Hemolysn_activator_HlyB_C"/>
</dbReference>
<feature type="domain" description="Haemolysin activator HlyB C-terminal" evidence="1">
    <location>
        <begin position="17"/>
        <end position="132"/>
    </location>
</feature>
<organism evidence="2 3">
    <name type="scientific">Helicobacter aurati</name>
    <dbReference type="NCBI Taxonomy" id="137778"/>
    <lineage>
        <taxon>Bacteria</taxon>
        <taxon>Pseudomonadati</taxon>
        <taxon>Campylobacterota</taxon>
        <taxon>Epsilonproteobacteria</taxon>
        <taxon>Campylobacterales</taxon>
        <taxon>Helicobacteraceae</taxon>
        <taxon>Helicobacter</taxon>
    </lineage>
</organism>
<dbReference type="PANTHER" id="PTHR34597:SF3">
    <property type="entry name" value="OUTER MEMBRANE TRANSPORTER CDIB"/>
    <property type="match status" value="1"/>
</dbReference>
<dbReference type="Pfam" id="PF03865">
    <property type="entry name" value="ShlB"/>
    <property type="match status" value="1"/>
</dbReference>
<gene>
    <name evidence="2" type="ORF">CQA66_09020</name>
</gene>
<reference evidence="2 3" key="1">
    <citation type="submission" date="2018-04" db="EMBL/GenBank/DDBJ databases">
        <title>Novel Campyloabacter and Helicobacter Species and Strains.</title>
        <authorList>
            <person name="Mannion A.J."/>
            <person name="Shen Z."/>
            <person name="Fox J.G."/>
        </authorList>
    </citation>
    <scope>NUCLEOTIDE SEQUENCE [LARGE SCALE GENOMIC DNA]</scope>
    <source>
        <strain evidence="2 3">MIT 97-5075</strain>
    </source>
</reference>
<dbReference type="Gene3D" id="2.40.160.50">
    <property type="entry name" value="membrane protein fhac: a member of the omp85/tpsb transporter family"/>
    <property type="match status" value="1"/>
</dbReference>
<dbReference type="GO" id="GO:0008320">
    <property type="term" value="F:protein transmembrane transporter activity"/>
    <property type="evidence" value="ECO:0007669"/>
    <property type="project" value="TreeGrafter"/>
</dbReference>
<dbReference type="GO" id="GO:0098046">
    <property type="term" value="C:type V protein secretion system complex"/>
    <property type="evidence" value="ECO:0007669"/>
    <property type="project" value="TreeGrafter"/>
</dbReference>
<proteinExistence type="predicted"/>
<dbReference type="PANTHER" id="PTHR34597">
    <property type="entry name" value="SLR1661 PROTEIN"/>
    <property type="match status" value="1"/>
</dbReference>
<keyword evidence="3" id="KW-1185">Reference proteome</keyword>
<dbReference type="AlphaFoldDB" id="A0A3D8IX81"/>
<name>A0A3D8IX81_9HELI</name>
<protein>
    <recommendedName>
        <fullName evidence="1">Haemolysin activator HlyB C-terminal domain-containing protein</fullName>
    </recommendedName>
</protein>
<accession>A0A3D8IX81</accession>
<dbReference type="EMBL" id="NXLW01000035">
    <property type="protein sequence ID" value="RDU69171.1"/>
    <property type="molecule type" value="Genomic_DNA"/>
</dbReference>